<evidence type="ECO:0000256" key="5">
    <source>
        <dbReference type="ARBA" id="ARBA00023170"/>
    </source>
</evidence>
<proteinExistence type="inferred from homology"/>
<dbReference type="AlphaFoldDB" id="A0A0N5D8B2"/>
<dbReference type="Proteomes" id="UP000276776">
    <property type="component" value="Unassembled WGS sequence"/>
</dbReference>
<accession>A0A0N5D8B2</accession>
<comment type="similarity">
    <text evidence="2">Belongs to the G-protein coupled receptor 3 family.</text>
</comment>
<reference evidence="10 11" key="2">
    <citation type="submission" date="2018-11" db="EMBL/GenBank/DDBJ databases">
        <authorList>
            <consortium name="Pathogen Informatics"/>
        </authorList>
    </citation>
    <scope>NUCLEOTIDE SEQUENCE [LARGE SCALE GENOMIC DNA]</scope>
</reference>
<dbReference type="OMA" id="XYSIRYS"/>
<evidence type="ECO:0000256" key="3">
    <source>
        <dbReference type="ARBA" id="ARBA00022475"/>
    </source>
</evidence>
<dbReference type="WBParaSite" id="TCLT_0000933701-mRNA-1">
    <property type="protein sequence ID" value="TCLT_0000933701-mRNA-1"/>
    <property type="gene ID" value="TCLT_0000933701"/>
</dbReference>
<keyword evidence="9" id="KW-0472">Membrane</keyword>
<comment type="subcellular location">
    <subcellularLocation>
        <location evidence="1">Cell membrane</location>
        <topology evidence="1">Multi-pass membrane protein</topology>
    </subcellularLocation>
</comment>
<evidence type="ECO:0000256" key="6">
    <source>
        <dbReference type="ARBA" id="ARBA00023180"/>
    </source>
</evidence>
<keyword evidence="9" id="KW-0812">Transmembrane</keyword>
<evidence type="ECO:0000313" key="10">
    <source>
        <dbReference type="EMBL" id="VDN06950.1"/>
    </source>
</evidence>
<dbReference type="STRING" id="103827.A0A0N5D8B2"/>
<organism evidence="12">
    <name type="scientific">Thelazia callipaeda</name>
    <name type="common">Oriental eyeworm</name>
    <name type="synonym">Parasitic nematode</name>
    <dbReference type="NCBI Taxonomy" id="103827"/>
    <lineage>
        <taxon>Eukaryota</taxon>
        <taxon>Metazoa</taxon>
        <taxon>Ecdysozoa</taxon>
        <taxon>Nematoda</taxon>
        <taxon>Chromadorea</taxon>
        <taxon>Rhabditida</taxon>
        <taxon>Spirurina</taxon>
        <taxon>Spiruromorpha</taxon>
        <taxon>Thelazioidea</taxon>
        <taxon>Thelaziidae</taxon>
        <taxon>Thelazia</taxon>
    </lineage>
</organism>
<dbReference type="InterPro" id="IPR043458">
    <property type="entry name" value="GPR158/179"/>
</dbReference>
<evidence type="ECO:0000313" key="11">
    <source>
        <dbReference type="Proteomes" id="UP000276776"/>
    </source>
</evidence>
<feature type="transmembrane region" description="Helical" evidence="9">
    <location>
        <begin position="20"/>
        <end position="41"/>
    </location>
</feature>
<protein>
    <submittedName>
        <fullName evidence="12">G_PROTEIN_RECEP_F3_4 domain-containing protein</fullName>
    </submittedName>
</protein>
<name>A0A0N5D8B2_THECL</name>
<feature type="region of interest" description="Disordered" evidence="8">
    <location>
        <begin position="141"/>
        <end position="162"/>
    </location>
</feature>
<keyword evidence="3" id="KW-1003">Cell membrane</keyword>
<evidence type="ECO:0000313" key="12">
    <source>
        <dbReference type="WBParaSite" id="TCLT_0000933701-mRNA-1"/>
    </source>
</evidence>
<dbReference type="PANTHER" id="PTHR32546:SF26">
    <property type="entry name" value="SMOG, ISOFORM D"/>
    <property type="match status" value="1"/>
</dbReference>
<evidence type="ECO:0000256" key="1">
    <source>
        <dbReference type="ARBA" id="ARBA00004651"/>
    </source>
</evidence>
<dbReference type="GO" id="GO:0004930">
    <property type="term" value="F:G protein-coupled receptor activity"/>
    <property type="evidence" value="ECO:0007669"/>
    <property type="project" value="UniProtKB-KW"/>
</dbReference>
<gene>
    <name evidence="10" type="ORF">TCLT_LOCUS9326</name>
</gene>
<dbReference type="GO" id="GO:0005886">
    <property type="term" value="C:plasma membrane"/>
    <property type="evidence" value="ECO:0007669"/>
    <property type="project" value="UniProtKB-SubCell"/>
</dbReference>
<evidence type="ECO:0000256" key="8">
    <source>
        <dbReference type="SAM" id="MobiDB-lite"/>
    </source>
</evidence>
<sequence length="190" mass="21705">MVIFLTLRYSIRHSAHSDTLITITFVQLHLTVSVSIVIIIAPKFYLVSSESTKHTQTLASSGNKAHPSLAKLRDNLLNGTIDFADVPIVDMNPEDIRAELKRVYTQLRMYKLKNIYQDNPHISKRKGGRKPSSDRVNFKNRRISIPPSNSPKLKRMDEDERSDLTVESAPHNVFLSTYKLQLEPHQSVRV</sequence>
<evidence type="ECO:0000256" key="4">
    <source>
        <dbReference type="ARBA" id="ARBA00023040"/>
    </source>
</evidence>
<keyword evidence="7" id="KW-0807">Transducer</keyword>
<reference evidence="12" key="1">
    <citation type="submission" date="2017-02" db="UniProtKB">
        <authorList>
            <consortium name="WormBaseParasite"/>
        </authorList>
    </citation>
    <scope>IDENTIFICATION</scope>
</reference>
<evidence type="ECO:0000256" key="9">
    <source>
        <dbReference type="SAM" id="Phobius"/>
    </source>
</evidence>
<dbReference type="PANTHER" id="PTHR32546">
    <property type="entry name" value="G-PROTEIN COUPLED RECEPTOR 158-RELATED"/>
    <property type="match status" value="1"/>
</dbReference>
<dbReference type="EMBL" id="UYYF01004772">
    <property type="protein sequence ID" value="VDN06950.1"/>
    <property type="molecule type" value="Genomic_DNA"/>
</dbReference>
<keyword evidence="11" id="KW-1185">Reference proteome</keyword>
<evidence type="ECO:0000256" key="2">
    <source>
        <dbReference type="ARBA" id="ARBA00007242"/>
    </source>
</evidence>
<keyword evidence="6" id="KW-0325">Glycoprotein</keyword>
<keyword evidence="4" id="KW-0297">G-protein coupled receptor</keyword>
<dbReference type="OrthoDB" id="5823771at2759"/>
<keyword evidence="5" id="KW-0675">Receptor</keyword>
<keyword evidence="9" id="KW-1133">Transmembrane helix</keyword>
<evidence type="ECO:0000256" key="7">
    <source>
        <dbReference type="ARBA" id="ARBA00023224"/>
    </source>
</evidence>